<feature type="compositionally biased region" description="Basic and acidic residues" evidence="1">
    <location>
        <begin position="28"/>
        <end position="42"/>
    </location>
</feature>
<dbReference type="AlphaFoldDB" id="A0A8T0WJK0"/>
<name>A0A8T0WJK0_PANVG</name>
<accession>A0A8T0WJK0</accession>
<evidence type="ECO:0000313" key="2">
    <source>
        <dbReference type="EMBL" id="KAG2645956.1"/>
    </source>
</evidence>
<evidence type="ECO:0000313" key="3">
    <source>
        <dbReference type="Proteomes" id="UP000823388"/>
    </source>
</evidence>
<organism evidence="2 3">
    <name type="scientific">Panicum virgatum</name>
    <name type="common">Blackwell switchgrass</name>
    <dbReference type="NCBI Taxonomy" id="38727"/>
    <lineage>
        <taxon>Eukaryota</taxon>
        <taxon>Viridiplantae</taxon>
        <taxon>Streptophyta</taxon>
        <taxon>Embryophyta</taxon>
        <taxon>Tracheophyta</taxon>
        <taxon>Spermatophyta</taxon>
        <taxon>Magnoliopsida</taxon>
        <taxon>Liliopsida</taxon>
        <taxon>Poales</taxon>
        <taxon>Poaceae</taxon>
        <taxon>PACMAD clade</taxon>
        <taxon>Panicoideae</taxon>
        <taxon>Panicodae</taxon>
        <taxon>Paniceae</taxon>
        <taxon>Panicinae</taxon>
        <taxon>Panicum</taxon>
        <taxon>Panicum sect. Hiantes</taxon>
    </lineage>
</organism>
<keyword evidence="3" id="KW-1185">Reference proteome</keyword>
<feature type="compositionally biased region" description="Basic residues" evidence="1">
    <location>
        <begin position="72"/>
        <end position="83"/>
    </location>
</feature>
<dbReference type="Proteomes" id="UP000823388">
    <property type="component" value="Chromosome 2K"/>
</dbReference>
<evidence type="ECO:0000256" key="1">
    <source>
        <dbReference type="SAM" id="MobiDB-lite"/>
    </source>
</evidence>
<feature type="region of interest" description="Disordered" evidence="1">
    <location>
        <begin position="1"/>
        <end position="103"/>
    </location>
</feature>
<proteinExistence type="predicted"/>
<protein>
    <submittedName>
        <fullName evidence="2">Uncharacterized protein</fullName>
    </submittedName>
</protein>
<feature type="region of interest" description="Disordered" evidence="1">
    <location>
        <begin position="263"/>
        <end position="287"/>
    </location>
</feature>
<reference evidence="2" key="1">
    <citation type="submission" date="2020-05" db="EMBL/GenBank/DDBJ databases">
        <title>WGS assembly of Panicum virgatum.</title>
        <authorList>
            <person name="Lovell J.T."/>
            <person name="Jenkins J."/>
            <person name="Shu S."/>
            <person name="Juenger T.E."/>
            <person name="Schmutz J."/>
        </authorList>
    </citation>
    <scope>NUCLEOTIDE SEQUENCE</scope>
    <source>
        <strain evidence="2">AP13</strain>
    </source>
</reference>
<gene>
    <name evidence="2" type="ORF">PVAP13_2KG477500</name>
</gene>
<comment type="caution">
    <text evidence="2">The sequence shown here is derived from an EMBL/GenBank/DDBJ whole genome shotgun (WGS) entry which is preliminary data.</text>
</comment>
<sequence>MSKSERSPFRDVSNTIGLGNRVPSPRATDPKEAKRQRERDRYAGMSAEQKIDRVKKQRTSNMSDEKRAELNKKRREAYKRKKAQSAGVENVRDGGQDGAPFTDLNTAEEDTDWLHRNESYEPGVTRGADELEAQMTEQDNVIQLLGVPRDIPGPGQLTFVGDLTPNESGGSQVIPKPADFTYNSNGKIPNESSENIWNKNPQQWCHAESIAQANAECHAPVENQVVDPNERRRERARARRVSMTAEKRDIINKHRRDAYHAKKQPKMTMSTEEKKEKVNQNKRASRRRIKDIRSDTLHPDSIAIENPHFEPKLISPNTLNEPVSPCDLEIPILHGGTGYIPSTLEDLPQEAEPSILVGKKGVPNMLPLV</sequence>
<dbReference type="EMBL" id="CM029039">
    <property type="protein sequence ID" value="KAG2645956.1"/>
    <property type="molecule type" value="Genomic_DNA"/>
</dbReference>